<evidence type="ECO:0000313" key="1">
    <source>
        <dbReference type="EMBL" id="KAK7360685.1"/>
    </source>
</evidence>
<comment type="caution">
    <text evidence="1">The sequence shown here is derived from an EMBL/GenBank/DDBJ whole genome shotgun (WGS) entry which is preliminary data.</text>
</comment>
<gene>
    <name evidence="1" type="ORF">VNO77_02694</name>
</gene>
<organism evidence="1 2">
    <name type="scientific">Canavalia gladiata</name>
    <name type="common">Sword bean</name>
    <name type="synonym">Dolichos gladiatus</name>
    <dbReference type="NCBI Taxonomy" id="3824"/>
    <lineage>
        <taxon>Eukaryota</taxon>
        <taxon>Viridiplantae</taxon>
        <taxon>Streptophyta</taxon>
        <taxon>Embryophyta</taxon>
        <taxon>Tracheophyta</taxon>
        <taxon>Spermatophyta</taxon>
        <taxon>Magnoliopsida</taxon>
        <taxon>eudicotyledons</taxon>
        <taxon>Gunneridae</taxon>
        <taxon>Pentapetalae</taxon>
        <taxon>rosids</taxon>
        <taxon>fabids</taxon>
        <taxon>Fabales</taxon>
        <taxon>Fabaceae</taxon>
        <taxon>Papilionoideae</taxon>
        <taxon>50 kb inversion clade</taxon>
        <taxon>NPAAA clade</taxon>
        <taxon>indigoferoid/millettioid clade</taxon>
        <taxon>Phaseoleae</taxon>
        <taxon>Canavalia</taxon>
    </lineage>
</organism>
<dbReference type="EMBL" id="JAYMYQ010000001">
    <property type="protein sequence ID" value="KAK7360685.1"/>
    <property type="molecule type" value="Genomic_DNA"/>
</dbReference>
<proteinExistence type="predicted"/>
<dbReference type="Proteomes" id="UP001367508">
    <property type="component" value="Unassembled WGS sequence"/>
</dbReference>
<keyword evidence="2" id="KW-1185">Reference proteome</keyword>
<reference evidence="1 2" key="1">
    <citation type="submission" date="2024-01" db="EMBL/GenBank/DDBJ databases">
        <title>The genomes of 5 underutilized Papilionoideae crops provide insights into root nodulation and disease resistanc.</title>
        <authorList>
            <person name="Jiang F."/>
        </authorList>
    </citation>
    <scope>NUCLEOTIDE SEQUENCE [LARGE SCALE GENOMIC DNA]</scope>
    <source>
        <strain evidence="1">LVBAO_FW01</strain>
        <tissue evidence="1">Leaves</tissue>
    </source>
</reference>
<evidence type="ECO:0000313" key="2">
    <source>
        <dbReference type="Proteomes" id="UP001367508"/>
    </source>
</evidence>
<protein>
    <submittedName>
        <fullName evidence="1">Uncharacterized protein</fullName>
    </submittedName>
</protein>
<dbReference type="AlphaFoldDB" id="A0AAN9MTE3"/>
<name>A0AAN9MTE3_CANGL</name>
<sequence length="123" mass="13858">MKLYLNVRKESDRITRCMVSHVRRLLYVLDENAYDGPCNQATTPLEGHAKAMQVLAHDNNKGVLCTSHATHPGSEADQMLVVGCEEDVEMILEKFLSQWQSIPFLATTPGWVEKLAKTIRTIC</sequence>
<accession>A0AAN9MTE3</accession>